<dbReference type="GO" id="GO:0015227">
    <property type="term" value="F:O-acyl-L-carnitine transmembrane transporter activity"/>
    <property type="evidence" value="ECO:0007669"/>
    <property type="project" value="TreeGrafter"/>
</dbReference>
<evidence type="ECO:0000256" key="10">
    <source>
        <dbReference type="RuleBase" id="RU000488"/>
    </source>
</evidence>
<dbReference type="PROSITE" id="PS50920">
    <property type="entry name" value="SOLCAR"/>
    <property type="match status" value="3"/>
</dbReference>
<proteinExistence type="inferred from homology"/>
<evidence type="ECO:0000256" key="7">
    <source>
        <dbReference type="ARBA" id="ARBA00023128"/>
    </source>
</evidence>
<dbReference type="GO" id="GO:0006839">
    <property type="term" value="P:mitochondrial transport"/>
    <property type="evidence" value="ECO:0007669"/>
    <property type="project" value="TreeGrafter"/>
</dbReference>
<keyword evidence="7" id="KW-0496">Mitochondrion</keyword>
<keyword evidence="5" id="KW-0677">Repeat</keyword>
<keyword evidence="8 9" id="KW-0472">Membrane</keyword>
<dbReference type="Pfam" id="PF00153">
    <property type="entry name" value="Mito_carr"/>
    <property type="match status" value="3"/>
</dbReference>
<evidence type="ECO:0000256" key="3">
    <source>
        <dbReference type="ARBA" id="ARBA00022448"/>
    </source>
</evidence>
<dbReference type="PANTHER" id="PTHR45624:SF4">
    <property type="entry name" value="CONGESTED-LIKE TRACHEA PROTEIN-RELATED"/>
    <property type="match status" value="1"/>
</dbReference>
<keyword evidence="6" id="KW-1133">Transmembrane helix</keyword>
<dbReference type="InterPro" id="IPR050567">
    <property type="entry name" value="Mitochondrial_Carrier"/>
</dbReference>
<dbReference type="AlphaFoldDB" id="A0A914QHZ2"/>
<keyword evidence="11" id="KW-1185">Reference proteome</keyword>
<evidence type="ECO:0000313" key="12">
    <source>
        <dbReference type="WBParaSite" id="PDA_v2.g31551.t1"/>
    </source>
</evidence>
<name>A0A914QHZ2_9BILA</name>
<dbReference type="InterPro" id="IPR023395">
    <property type="entry name" value="MCP_dom_sf"/>
</dbReference>
<dbReference type="InterPro" id="IPR018108">
    <property type="entry name" value="MCP_transmembrane"/>
</dbReference>
<evidence type="ECO:0000256" key="4">
    <source>
        <dbReference type="ARBA" id="ARBA00022692"/>
    </source>
</evidence>
<sequence length="398" mass="43970">MSSKDKNVSSEENRNVVFGDIIFNRQYKKDELIKPKSISSSTLSLHIAAYENSIDATPADLDSKEEKGYLKKKDHKSDLIKKRKVSKQFFSEQTSNIQIKNTNFIENFIAGGVGGLCTLAVGHPFDTVKVRLQTMSKPSHGERPLFNGALDCFQQTIKREGFFALYKGMAVPAIISTPRFAIFFGGCSVARWLQQKEPDQELSFIQTFNTGALAGIFTTIVTIPGERIKCILQIQSMACDSATAAVKYNGPKDLFVKLYKEGGIRSIYRGAPATLIRDIPACGTYLSVYELLKKKFAGENEERRTLSPFATLAAGGFAGIARWSICIPADVIKSRLQTAPEGKYPGGMRDVIREILQHEGPSGFFRGFGPVLLRAFPANAASFLGLELTLSLFRQVHI</sequence>
<accession>A0A914QHZ2</accession>
<evidence type="ECO:0000256" key="2">
    <source>
        <dbReference type="ARBA" id="ARBA00006375"/>
    </source>
</evidence>
<protein>
    <submittedName>
        <fullName evidence="12">Uncharacterized protein</fullName>
    </submittedName>
</protein>
<dbReference type="PANTHER" id="PTHR45624">
    <property type="entry name" value="MITOCHONDRIAL BASIC AMINO ACIDS TRANSPORTER-RELATED"/>
    <property type="match status" value="1"/>
</dbReference>
<evidence type="ECO:0000256" key="8">
    <source>
        <dbReference type="ARBA" id="ARBA00023136"/>
    </source>
</evidence>
<dbReference type="GO" id="GO:0031966">
    <property type="term" value="C:mitochondrial membrane"/>
    <property type="evidence" value="ECO:0007669"/>
    <property type="project" value="UniProtKB-SubCell"/>
</dbReference>
<feature type="repeat" description="Solcar" evidence="9">
    <location>
        <begin position="306"/>
        <end position="392"/>
    </location>
</feature>
<feature type="repeat" description="Solcar" evidence="9">
    <location>
        <begin position="102"/>
        <end position="193"/>
    </location>
</feature>
<evidence type="ECO:0000256" key="6">
    <source>
        <dbReference type="ARBA" id="ARBA00022989"/>
    </source>
</evidence>
<dbReference type="SUPFAM" id="SSF103506">
    <property type="entry name" value="Mitochondrial carrier"/>
    <property type="match status" value="1"/>
</dbReference>
<organism evidence="11 12">
    <name type="scientific">Panagrolaimus davidi</name>
    <dbReference type="NCBI Taxonomy" id="227884"/>
    <lineage>
        <taxon>Eukaryota</taxon>
        <taxon>Metazoa</taxon>
        <taxon>Ecdysozoa</taxon>
        <taxon>Nematoda</taxon>
        <taxon>Chromadorea</taxon>
        <taxon>Rhabditida</taxon>
        <taxon>Tylenchina</taxon>
        <taxon>Panagrolaimomorpha</taxon>
        <taxon>Panagrolaimoidea</taxon>
        <taxon>Panagrolaimidae</taxon>
        <taxon>Panagrolaimus</taxon>
    </lineage>
</organism>
<comment type="similarity">
    <text evidence="2 10">Belongs to the mitochondrial carrier (TC 2.A.29) family.</text>
</comment>
<evidence type="ECO:0000256" key="1">
    <source>
        <dbReference type="ARBA" id="ARBA00004225"/>
    </source>
</evidence>
<dbReference type="Gene3D" id="1.50.40.10">
    <property type="entry name" value="Mitochondrial carrier domain"/>
    <property type="match status" value="2"/>
</dbReference>
<feature type="repeat" description="Solcar" evidence="9">
    <location>
        <begin position="202"/>
        <end position="295"/>
    </location>
</feature>
<keyword evidence="3 10" id="KW-0813">Transport</keyword>
<keyword evidence="4 9" id="KW-0812">Transmembrane</keyword>
<reference evidence="12" key="1">
    <citation type="submission" date="2022-11" db="UniProtKB">
        <authorList>
            <consortium name="WormBaseParasite"/>
        </authorList>
    </citation>
    <scope>IDENTIFICATION</scope>
</reference>
<dbReference type="WBParaSite" id="PDA_v2.g31551.t1">
    <property type="protein sequence ID" value="PDA_v2.g31551.t1"/>
    <property type="gene ID" value="PDA_v2.g31551"/>
</dbReference>
<evidence type="ECO:0000256" key="9">
    <source>
        <dbReference type="PROSITE-ProRule" id="PRU00282"/>
    </source>
</evidence>
<comment type="subcellular location">
    <subcellularLocation>
        <location evidence="1">Mitochondrion membrane</location>
        <topology evidence="1">Multi-pass membrane protein</topology>
    </subcellularLocation>
</comment>
<dbReference type="Proteomes" id="UP000887578">
    <property type="component" value="Unplaced"/>
</dbReference>
<dbReference type="GO" id="GO:1902603">
    <property type="term" value="P:carnitine transmembrane transport"/>
    <property type="evidence" value="ECO:0007669"/>
    <property type="project" value="TreeGrafter"/>
</dbReference>
<evidence type="ECO:0000256" key="5">
    <source>
        <dbReference type="ARBA" id="ARBA00022737"/>
    </source>
</evidence>
<evidence type="ECO:0000313" key="11">
    <source>
        <dbReference type="Proteomes" id="UP000887578"/>
    </source>
</evidence>